<name>A0A4Y2I9B3_ARAVE</name>
<evidence type="ECO:0000313" key="2">
    <source>
        <dbReference type="Proteomes" id="UP000499080"/>
    </source>
</evidence>
<keyword evidence="2" id="KW-1185">Reference proteome</keyword>
<comment type="caution">
    <text evidence="1">The sequence shown here is derived from an EMBL/GenBank/DDBJ whole genome shotgun (WGS) entry which is preliminary data.</text>
</comment>
<accession>A0A4Y2I9B3</accession>
<dbReference type="AlphaFoldDB" id="A0A4Y2I9B3"/>
<dbReference type="Proteomes" id="UP000499080">
    <property type="component" value="Unassembled WGS sequence"/>
</dbReference>
<reference evidence="1 2" key="1">
    <citation type="journal article" date="2019" name="Sci. Rep.">
        <title>Orb-weaving spider Araneus ventricosus genome elucidates the spidroin gene catalogue.</title>
        <authorList>
            <person name="Kono N."/>
            <person name="Nakamura H."/>
            <person name="Ohtoshi R."/>
            <person name="Moran D.A.P."/>
            <person name="Shinohara A."/>
            <person name="Yoshida Y."/>
            <person name="Fujiwara M."/>
            <person name="Mori M."/>
            <person name="Tomita M."/>
            <person name="Arakawa K."/>
        </authorList>
    </citation>
    <scope>NUCLEOTIDE SEQUENCE [LARGE SCALE GENOMIC DNA]</scope>
</reference>
<organism evidence="1 2">
    <name type="scientific">Araneus ventricosus</name>
    <name type="common">Orbweaver spider</name>
    <name type="synonym">Epeira ventricosa</name>
    <dbReference type="NCBI Taxonomy" id="182803"/>
    <lineage>
        <taxon>Eukaryota</taxon>
        <taxon>Metazoa</taxon>
        <taxon>Ecdysozoa</taxon>
        <taxon>Arthropoda</taxon>
        <taxon>Chelicerata</taxon>
        <taxon>Arachnida</taxon>
        <taxon>Araneae</taxon>
        <taxon>Araneomorphae</taxon>
        <taxon>Entelegynae</taxon>
        <taxon>Araneoidea</taxon>
        <taxon>Araneidae</taxon>
        <taxon>Araneus</taxon>
    </lineage>
</organism>
<gene>
    <name evidence="1" type="ORF">AVEN_236787_1</name>
</gene>
<proteinExistence type="predicted"/>
<sequence>MSQPLEERGKERHRMLSQSSRVWRNLSLEKREDLRCGMGEKKESCSFIVRSSRDQIPTLGSCTSVGSSERFLEVTGSRATSCEALRRIVQTLTERHR</sequence>
<dbReference type="EMBL" id="BGPR01105626">
    <property type="protein sequence ID" value="GBM73676.1"/>
    <property type="molecule type" value="Genomic_DNA"/>
</dbReference>
<protein>
    <submittedName>
        <fullName evidence="1">Uncharacterized protein</fullName>
    </submittedName>
</protein>
<evidence type="ECO:0000313" key="1">
    <source>
        <dbReference type="EMBL" id="GBM73676.1"/>
    </source>
</evidence>